<dbReference type="InterPro" id="IPR013120">
    <property type="entry name" value="FAR_NAD-bd"/>
</dbReference>
<dbReference type="PIRSF" id="PIRSF001617">
    <property type="entry name" value="Alpha-AR"/>
    <property type="match status" value="1"/>
</dbReference>
<dbReference type="Gene3D" id="3.30.559.30">
    <property type="entry name" value="Nonribosomal peptide synthetase, condensation domain"/>
    <property type="match status" value="1"/>
</dbReference>
<dbReference type="PROSITE" id="PS00455">
    <property type="entry name" value="AMP_BINDING"/>
    <property type="match status" value="1"/>
</dbReference>
<dbReference type="Gene3D" id="1.10.1200.10">
    <property type="entry name" value="ACP-like"/>
    <property type="match status" value="1"/>
</dbReference>
<dbReference type="Pfam" id="PF07993">
    <property type="entry name" value="NAD_binding_4"/>
    <property type="match status" value="1"/>
</dbReference>
<comment type="caution">
    <text evidence="6">The sequence shown here is derived from an EMBL/GenBank/DDBJ whole genome shotgun (WGS) entry which is preliminary data.</text>
</comment>
<dbReference type="CDD" id="cd05235">
    <property type="entry name" value="SDR_e1"/>
    <property type="match status" value="1"/>
</dbReference>
<dbReference type="SUPFAM" id="SSF51735">
    <property type="entry name" value="NAD(P)-binding Rossmann-fold domains"/>
    <property type="match status" value="1"/>
</dbReference>
<dbReference type="InterPro" id="IPR036736">
    <property type="entry name" value="ACP-like_sf"/>
</dbReference>
<dbReference type="InterPro" id="IPR006162">
    <property type="entry name" value="Ppantetheine_attach_site"/>
</dbReference>
<evidence type="ECO:0000256" key="4">
    <source>
        <dbReference type="ARBA" id="ARBA00022598"/>
    </source>
</evidence>
<dbReference type="CDD" id="cd17646">
    <property type="entry name" value="A_NRPS_AB3403-like"/>
    <property type="match status" value="1"/>
</dbReference>
<accession>A0ABV0KQ15</accession>
<dbReference type="InterPro" id="IPR045851">
    <property type="entry name" value="AMP-bd_C_sf"/>
</dbReference>
<dbReference type="Proteomes" id="UP001476950">
    <property type="component" value="Unassembled WGS sequence"/>
</dbReference>
<proteinExistence type="predicted"/>
<dbReference type="Gene3D" id="3.40.50.720">
    <property type="entry name" value="NAD(P)-binding Rossmann-like Domain"/>
    <property type="match status" value="1"/>
</dbReference>
<keyword evidence="3" id="KW-0597">Phosphoprotein</keyword>
<dbReference type="InterPro" id="IPR000873">
    <property type="entry name" value="AMP-dep_synth/lig_dom"/>
</dbReference>
<gene>
    <name evidence="6" type="ORF">NDI38_22980</name>
</gene>
<dbReference type="InterPro" id="IPR010071">
    <property type="entry name" value="AA_adenyl_dom"/>
</dbReference>
<dbReference type="Gene3D" id="3.30.300.30">
    <property type="match status" value="1"/>
</dbReference>
<dbReference type="InterPro" id="IPR001242">
    <property type="entry name" value="Condensation_dom"/>
</dbReference>
<dbReference type="SUPFAM" id="SSF56801">
    <property type="entry name" value="Acetyl-CoA synthetase-like"/>
    <property type="match status" value="1"/>
</dbReference>
<dbReference type="Gene3D" id="3.30.559.10">
    <property type="entry name" value="Chloramphenicol acetyltransferase-like domain"/>
    <property type="match status" value="1"/>
</dbReference>
<dbReference type="Pfam" id="PF07238">
    <property type="entry name" value="PilZ"/>
    <property type="match status" value="1"/>
</dbReference>
<dbReference type="NCBIfam" id="TIGR01733">
    <property type="entry name" value="AA-adenyl-dom"/>
    <property type="match status" value="1"/>
</dbReference>
<reference evidence="6 7" key="1">
    <citation type="submission" date="2022-04" db="EMBL/GenBank/DDBJ databases">
        <title>Positive selection, recombination, and allopatry shape intraspecific diversity of widespread and dominant cyanobacteria.</title>
        <authorList>
            <person name="Wei J."/>
            <person name="Shu W."/>
            <person name="Hu C."/>
        </authorList>
    </citation>
    <scope>NUCLEOTIDE SEQUENCE [LARGE SCALE GENOMIC DNA]</scope>
    <source>
        <strain evidence="6 7">AS-A4</strain>
    </source>
</reference>
<dbReference type="InterPro" id="IPR009875">
    <property type="entry name" value="PilZ_domain"/>
</dbReference>
<keyword evidence="7" id="KW-1185">Reference proteome</keyword>
<dbReference type="InterPro" id="IPR020806">
    <property type="entry name" value="PKS_PP-bd"/>
</dbReference>
<dbReference type="Gene3D" id="2.30.38.10">
    <property type="entry name" value="Luciferase, Domain 3"/>
    <property type="match status" value="1"/>
</dbReference>
<dbReference type="SMART" id="SM00823">
    <property type="entry name" value="PKS_PP"/>
    <property type="match status" value="1"/>
</dbReference>
<dbReference type="SUPFAM" id="SSF52777">
    <property type="entry name" value="CoA-dependent acyltransferases"/>
    <property type="match status" value="2"/>
</dbReference>
<evidence type="ECO:0000256" key="3">
    <source>
        <dbReference type="ARBA" id="ARBA00022553"/>
    </source>
</evidence>
<dbReference type="Gene3D" id="2.40.10.220">
    <property type="entry name" value="predicted glycosyltransferase like domains"/>
    <property type="match status" value="1"/>
</dbReference>
<dbReference type="Pfam" id="PF00501">
    <property type="entry name" value="AMP-binding"/>
    <property type="match status" value="1"/>
</dbReference>
<dbReference type="Pfam" id="PF00550">
    <property type="entry name" value="PP-binding"/>
    <property type="match status" value="1"/>
</dbReference>
<keyword evidence="2" id="KW-0596">Phosphopantetheine</keyword>
<evidence type="ECO:0000313" key="6">
    <source>
        <dbReference type="EMBL" id="MEP1061300.1"/>
    </source>
</evidence>
<dbReference type="Pfam" id="PF00668">
    <property type="entry name" value="Condensation"/>
    <property type="match status" value="1"/>
</dbReference>
<dbReference type="PANTHER" id="PTHR45527:SF1">
    <property type="entry name" value="FATTY ACID SYNTHASE"/>
    <property type="match status" value="1"/>
</dbReference>
<comment type="cofactor">
    <cofactor evidence="1">
        <name>pantetheine 4'-phosphate</name>
        <dbReference type="ChEBI" id="CHEBI:47942"/>
    </cofactor>
</comment>
<keyword evidence="4" id="KW-0436">Ligase</keyword>
<dbReference type="NCBIfam" id="TIGR01746">
    <property type="entry name" value="Thioester-redct"/>
    <property type="match status" value="1"/>
</dbReference>
<dbReference type="InterPro" id="IPR009081">
    <property type="entry name" value="PP-bd_ACP"/>
</dbReference>
<name>A0ABV0KQ15_9CYAN</name>
<dbReference type="CDD" id="cd19531">
    <property type="entry name" value="LCL_NRPS-like"/>
    <property type="match status" value="1"/>
</dbReference>
<dbReference type="PROSITE" id="PS00012">
    <property type="entry name" value="PHOSPHOPANTETHEINE"/>
    <property type="match status" value="1"/>
</dbReference>
<dbReference type="EMBL" id="JAMPLM010000031">
    <property type="protein sequence ID" value="MEP1061300.1"/>
    <property type="molecule type" value="Genomic_DNA"/>
</dbReference>
<dbReference type="InterPro" id="IPR023213">
    <property type="entry name" value="CAT-like_dom_sf"/>
</dbReference>
<evidence type="ECO:0000256" key="2">
    <source>
        <dbReference type="ARBA" id="ARBA00022450"/>
    </source>
</evidence>
<evidence type="ECO:0000259" key="5">
    <source>
        <dbReference type="PROSITE" id="PS50075"/>
    </source>
</evidence>
<dbReference type="InterPro" id="IPR020845">
    <property type="entry name" value="AMP-binding_CS"/>
</dbReference>
<protein>
    <submittedName>
        <fullName evidence="6">Non-ribosomal peptide synthetase</fullName>
    </submittedName>
</protein>
<dbReference type="Gene3D" id="3.40.50.980">
    <property type="match status" value="2"/>
</dbReference>
<dbReference type="PROSITE" id="PS50075">
    <property type="entry name" value="CARRIER"/>
    <property type="match status" value="1"/>
</dbReference>
<feature type="domain" description="Carrier" evidence="5">
    <location>
        <begin position="1107"/>
        <end position="1182"/>
    </location>
</feature>
<evidence type="ECO:0000313" key="7">
    <source>
        <dbReference type="Proteomes" id="UP001476950"/>
    </source>
</evidence>
<sequence length="1595" mass="178897">MVVDVNSNSHIEALEDDSLEDDVLIFPMSFAQQRLWFLDQLIPDSALYNLPLVVRLQGTLDVAALEKSFDEIVQRHESLRTTFATVDGEPVQVIAPIVPWQLPMIELQHLSEDDRQTEVQRLAAADAQQPFDLSTGPLMRTTLVRLASAEHVLLLTMHHIVSDLWSFNVLFQELSTLYAAFSQGKPSPLPELSIQYADFAQWQCDWLQGDVQNKLLKYWTQQLGGNLPILELPTDRPRPAIQTFRGATHSFVIGDRPLAALKIVAQREGATLFMTLLAAFKTLLYRYTGQDDILVGSPIANRDRVEIENLIGFFVNTLVLRTSLAGNPSFQTLLKRIQQVTLNAYEHQSLPFEQLVEALHPQRSLSQNPLFQVMFVFQNTSVSTLTSDLTLSFDPIESPTSKFDLTFAVEEDANTLNIEIEYSTDLFDAATIDRMAGHFQTLIEGIIANPNQLLSELPLLTLAEQQQLQTWNQTQVDYPLDRCLHQWVEAQVERTPDAIAVSFEGQHLTYQALNQRANQLAHYLQTLGVQPDVLVGICVDRSLEMVIGLLGILKAGGAYVPFDPSYPSERLAFMLDDAQVPLLLTQAHLVDRLPPHQAQMLCLDIDWHQVAQSLTENPESGVTADHLAYVIYTSGSTGKPKGAMNTHRGICNRLLWMQAEYQLTEGDRVLQKTPFSFDVSVWEFFWTLMSGACLVVARPEGHKDPAYLVQLIAEQQITTLHFVPSMLRVFLEEPAVERCHTMRQVMCSGEALPLDLQTRFFERCHAQLHNLYGPTEAAVDVTFWHCQPEDQQRSVPIGRPIANTQMHILDAQLQLVPIGITGELYIGGVNVARGYLNRPALTAERFLPDPFFKLGKNLPTPHTPLPTPHLYKTGDLARYRPDGAIDYLGRIDHQVKLRGFRIELGEIEAVLAQHPDIQEAVVVVQESFGTKRLIAYLVTTLLPDRIPVQLKCLAIVNELPPVSVNTTDLSFDGTCLMGITADGKPGHAVQLRLQLPGTTEEQQLEGTIAWQQGNQAGIKFNLTPDQQCLLRHSVEFLFEAQGFLKTLQRRVTRNLRDFLNQKLPDYMVPDRFVLLQSMPLNANGKIDRRALPTPEYDRNEAEVALAPPQTLIEQQLAALWSKLLGIEQVSIQDNFFESGGNSLLAAQLIAAIRETFQVKLPVRCMFEQPTIVGLAQLIETVDREGLISITQTLTLKSEAVLPPEISPGRAQAFEMDQISHPKHIFLTGATGFLGAFLLKELLQQTEAHIYCLVRAADNSEGLSRLQTTLKKYQLWQPGFNHSRIIPILGNLAQPLLGLAPQEFARLAAQIDTIYHNGADVNFFKSYQQLKAANVLGTQEVLRLACQTKVKPVHHISTISIFGSTYSDATIIREDESIDGHESHLDLGYSQSKWVAEKLVWMAQSRGLPVTVFRAGAIAGSSQTALSNSKDFEFSFIRGCIQMGVFPDLGTEQQSFVPVDYVSQAIVHLSKQPQLLKKAFHLVHPSPIRKVEFFEQIQADGYPLKKLPYTQWRETLLQQEQTSQDNALIPFLPLYKEESDQDRSTLSISDYSDPTFDCQNTLNGLAKTTINCLSISQLLKIYLPTVTTQTKFAESQ</sequence>
<dbReference type="SUPFAM" id="SSF47336">
    <property type="entry name" value="ACP-like"/>
    <property type="match status" value="1"/>
</dbReference>
<dbReference type="InterPro" id="IPR036291">
    <property type="entry name" value="NAD(P)-bd_dom_sf"/>
</dbReference>
<evidence type="ECO:0000256" key="1">
    <source>
        <dbReference type="ARBA" id="ARBA00001957"/>
    </source>
</evidence>
<organism evidence="6 7">
    <name type="scientific">Stenomitos frigidus AS-A4</name>
    <dbReference type="NCBI Taxonomy" id="2933935"/>
    <lineage>
        <taxon>Bacteria</taxon>
        <taxon>Bacillati</taxon>
        <taxon>Cyanobacteriota</taxon>
        <taxon>Cyanophyceae</taxon>
        <taxon>Leptolyngbyales</taxon>
        <taxon>Leptolyngbyaceae</taxon>
        <taxon>Stenomitos</taxon>
    </lineage>
</organism>
<dbReference type="PANTHER" id="PTHR45527">
    <property type="entry name" value="NONRIBOSOMAL PEPTIDE SYNTHETASE"/>
    <property type="match status" value="1"/>
</dbReference>
<dbReference type="InterPro" id="IPR010080">
    <property type="entry name" value="Thioester_reductase-like_dom"/>
</dbReference>
<dbReference type="RefSeq" id="WP_190449399.1">
    <property type="nucleotide sequence ID" value="NZ_JAMPLM010000031.1"/>
</dbReference>